<evidence type="ECO:0000313" key="2">
    <source>
        <dbReference type="Proteomes" id="UP000663555"/>
    </source>
</evidence>
<dbReference type="RefSeq" id="WP_206643080.1">
    <property type="nucleotide sequence ID" value="NZ_CP071247.1"/>
</dbReference>
<evidence type="ECO:0000313" key="1">
    <source>
        <dbReference type="EMBL" id="QSP93858.1"/>
    </source>
</evidence>
<organism evidence="1 2">
    <name type="scientific">Marinobacter salinisoli</name>
    <dbReference type="NCBI Taxonomy" id="2769486"/>
    <lineage>
        <taxon>Bacteria</taxon>
        <taxon>Pseudomonadati</taxon>
        <taxon>Pseudomonadota</taxon>
        <taxon>Gammaproteobacteria</taxon>
        <taxon>Pseudomonadales</taxon>
        <taxon>Marinobacteraceae</taxon>
        <taxon>Marinobacter</taxon>
    </lineage>
</organism>
<keyword evidence="2" id="KW-1185">Reference proteome</keyword>
<dbReference type="Proteomes" id="UP000663555">
    <property type="component" value="Chromosome"/>
</dbReference>
<sequence>MVRVFLVAGLILSALIVAVFGPRWLKTGESEREERQVTCELAERSCQWIDAKGRWTVQIRPMNDDDGSKYLLLVESPQESGNLMAVLRGVDMYMGEYPIPLSQTGEGRYEAMFAAPFCSTGEKMRWQVDLQGKADSPPINSVKLLFQPLNA</sequence>
<dbReference type="EMBL" id="CP071247">
    <property type="protein sequence ID" value="QSP93858.1"/>
    <property type="molecule type" value="Genomic_DNA"/>
</dbReference>
<proteinExistence type="predicted"/>
<reference evidence="1 2" key="1">
    <citation type="submission" date="2021-03" db="EMBL/GenBank/DDBJ databases">
        <title>Genome sequencing of Marinobacter sp. LPB0319.</title>
        <authorList>
            <person name="Kim J."/>
        </authorList>
    </citation>
    <scope>NUCLEOTIDE SEQUENCE [LARGE SCALE GENOMIC DNA]</scope>
    <source>
        <strain evidence="1 2">LPB0319</strain>
    </source>
</reference>
<accession>A0ABX7MUC9</accession>
<protein>
    <submittedName>
        <fullName evidence="1">Uncharacterized protein</fullName>
    </submittedName>
</protein>
<gene>
    <name evidence="1" type="ORF">LPB19_11695</name>
</gene>
<name>A0ABX7MUC9_9GAMM</name>